<keyword evidence="3" id="KW-1185">Reference proteome</keyword>
<evidence type="ECO:0000256" key="1">
    <source>
        <dbReference type="SAM" id="MobiDB-lite"/>
    </source>
</evidence>
<sequence length="220" mass="25718">MNFSGINNIFDPANVPYTLYSLSVFKDCHDEQEILSEEDNSFLGQDIQEQRKYCKENSNETTKSKQYPDMTKDNEKQDKMKPQSINKSTVRSLRKFFKDLFKKNNQNLIRKRYSNCTVSQLYAGVKKSLALVIPSDSENEDLIYFTMGIIDLKKVSRLPCKPVIKNEIDNFLKTTRVYSRKKLSRALESESFRTLCRCFINNRDIDQSSYLIKALRELQG</sequence>
<gene>
    <name evidence="2" type="ORF">ECRASSUSDP1_LOCUS24991</name>
</gene>
<dbReference type="AlphaFoldDB" id="A0AAD1Y2Q6"/>
<organism evidence="2 3">
    <name type="scientific">Euplotes crassus</name>
    <dbReference type="NCBI Taxonomy" id="5936"/>
    <lineage>
        <taxon>Eukaryota</taxon>
        <taxon>Sar</taxon>
        <taxon>Alveolata</taxon>
        <taxon>Ciliophora</taxon>
        <taxon>Intramacronucleata</taxon>
        <taxon>Spirotrichea</taxon>
        <taxon>Hypotrichia</taxon>
        <taxon>Euplotida</taxon>
        <taxon>Euplotidae</taxon>
        <taxon>Moneuplotes</taxon>
    </lineage>
</organism>
<name>A0AAD1Y2Q6_EUPCR</name>
<accession>A0AAD1Y2Q6</accession>
<evidence type="ECO:0000313" key="2">
    <source>
        <dbReference type="EMBL" id="CAI2383489.1"/>
    </source>
</evidence>
<feature type="region of interest" description="Disordered" evidence="1">
    <location>
        <begin position="53"/>
        <end position="85"/>
    </location>
</feature>
<evidence type="ECO:0000313" key="3">
    <source>
        <dbReference type="Proteomes" id="UP001295684"/>
    </source>
</evidence>
<dbReference type="Proteomes" id="UP001295684">
    <property type="component" value="Unassembled WGS sequence"/>
</dbReference>
<proteinExistence type="predicted"/>
<protein>
    <submittedName>
        <fullName evidence="2">Uncharacterized protein</fullName>
    </submittedName>
</protein>
<feature type="compositionally biased region" description="Basic and acidic residues" evidence="1">
    <location>
        <begin position="70"/>
        <end position="81"/>
    </location>
</feature>
<reference evidence="2" key="1">
    <citation type="submission" date="2023-07" db="EMBL/GenBank/DDBJ databases">
        <authorList>
            <consortium name="AG Swart"/>
            <person name="Singh M."/>
            <person name="Singh A."/>
            <person name="Seah K."/>
            <person name="Emmerich C."/>
        </authorList>
    </citation>
    <scope>NUCLEOTIDE SEQUENCE</scope>
    <source>
        <strain evidence="2">DP1</strain>
    </source>
</reference>
<dbReference type="EMBL" id="CAMPGE010025762">
    <property type="protein sequence ID" value="CAI2383489.1"/>
    <property type="molecule type" value="Genomic_DNA"/>
</dbReference>
<comment type="caution">
    <text evidence="2">The sequence shown here is derived from an EMBL/GenBank/DDBJ whole genome shotgun (WGS) entry which is preliminary data.</text>
</comment>